<sequence>MTQALMALMFSSLFEKFHNTLYSSGFVCTVVVVICFNRLLFGMYNDNQHKKLKLPSSQECNQFSCVMVPLIVCTCLAAVSVLIGLLIHIRYTRFVKATRRAMMGLKDTTEVSGEPVE</sequence>
<keyword evidence="1" id="KW-0812">Transmembrane</keyword>
<dbReference type="VEuPathDB" id="TriTrypDB:ADEAN_000862100"/>
<evidence type="ECO:0000256" key="1">
    <source>
        <dbReference type="SAM" id="Phobius"/>
    </source>
</evidence>
<dbReference type="EMBL" id="LR877163">
    <property type="protein sequence ID" value="CAD2221090.1"/>
    <property type="molecule type" value="Genomic_DNA"/>
</dbReference>
<accession>A0A7G2CMM4</accession>
<feature type="transmembrane region" description="Helical" evidence="1">
    <location>
        <begin position="61"/>
        <end position="89"/>
    </location>
</feature>
<protein>
    <submittedName>
        <fullName evidence="2">Uncharacterized protein</fullName>
    </submittedName>
</protein>
<dbReference type="Proteomes" id="UP000515908">
    <property type="component" value="Chromosome 19"/>
</dbReference>
<evidence type="ECO:0000313" key="2">
    <source>
        <dbReference type="EMBL" id="CAD2221090.1"/>
    </source>
</evidence>
<proteinExistence type="predicted"/>
<reference evidence="2 3" key="1">
    <citation type="submission" date="2020-08" db="EMBL/GenBank/DDBJ databases">
        <authorList>
            <person name="Newling K."/>
            <person name="Davey J."/>
            <person name="Forrester S."/>
        </authorList>
    </citation>
    <scope>NUCLEOTIDE SEQUENCE [LARGE SCALE GENOMIC DNA]</scope>
    <source>
        <strain evidence="3">Crithidia deanei Carvalho (ATCC PRA-265)</strain>
    </source>
</reference>
<dbReference type="AlphaFoldDB" id="A0A7G2CMM4"/>
<keyword evidence="1" id="KW-1133">Transmembrane helix</keyword>
<keyword evidence="1" id="KW-0472">Membrane</keyword>
<evidence type="ECO:0000313" key="3">
    <source>
        <dbReference type="Proteomes" id="UP000515908"/>
    </source>
</evidence>
<gene>
    <name evidence="2" type="ORF">ADEAN_000862100</name>
</gene>
<name>A0A7G2CMM4_9TRYP</name>
<feature type="transmembrane region" description="Helical" evidence="1">
    <location>
        <begin position="21"/>
        <end position="41"/>
    </location>
</feature>
<organism evidence="2 3">
    <name type="scientific">Angomonas deanei</name>
    <dbReference type="NCBI Taxonomy" id="59799"/>
    <lineage>
        <taxon>Eukaryota</taxon>
        <taxon>Discoba</taxon>
        <taxon>Euglenozoa</taxon>
        <taxon>Kinetoplastea</taxon>
        <taxon>Metakinetoplastina</taxon>
        <taxon>Trypanosomatida</taxon>
        <taxon>Trypanosomatidae</taxon>
        <taxon>Strigomonadinae</taxon>
        <taxon>Angomonas</taxon>
    </lineage>
</organism>
<keyword evidence="3" id="KW-1185">Reference proteome</keyword>